<evidence type="ECO:0000313" key="6">
    <source>
        <dbReference type="EMBL" id="CAB5030148.1"/>
    </source>
</evidence>
<keyword evidence="1" id="KW-0808">Transferase</keyword>
<dbReference type="AlphaFoldDB" id="A0A6J6ZJR7"/>
<reference evidence="4" key="1">
    <citation type="submission" date="2020-05" db="EMBL/GenBank/DDBJ databases">
        <authorList>
            <person name="Chiriac C."/>
            <person name="Salcher M."/>
            <person name="Ghai R."/>
            <person name="Kavagutti S V."/>
        </authorList>
    </citation>
    <scope>NUCLEOTIDE SEQUENCE</scope>
</reference>
<accession>A0A6J6ZJR7</accession>
<dbReference type="PANTHER" id="PTHR31544">
    <property type="entry name" value="AIG2-LIKE PROTEIN D"/>
    <property type="match status" value="1"/>
</dbReference>
<feature type="domain" description="Gamma-glutamylcyclotransferase AIG2-like" evidence="3">
    <location>
        <begin position="14"/>
        <end position="95"/>
    </location>
</feature>
<evidence type="ECO:0000313" key="5">
    <source>
        <dbReference type="EMBL" id="CAB4862097.1"/>
    </source>
</evidence>
<dbReference type="EMBL" id="CAFBPM010000020">
    <property type="protein sequence ID" value="CAB5030148.1"/>
    <property type="molecule type" value="Genomic_DNA"/>
</dbReference>
<evidence type="ECO:0000256" key="1">
    <source>
        <dbReference type="ARBA" id="ARBA00022679"/>
    </source>
</evidence>
<name>A0A6J6ZJR7_9ZZZZ</name>
<dbReference type="InterPro" id="IPR013024">
    <property type="entry name" value="GGCT-like"/>
</dbReference>
<gene>
    <name evidence="4" type="ORF">UFOPK3164_00475</name>
    <name evidence="5" type="ORF">UFOPK3427_00250</name>
    <name evidence="6" type="ORF">UFOPK4112_01555</name>
</gene>
<evidence type="ECO:0000259" key="3">
    <source>
        <dbReference type="Pfam" id="PF06094"/>
    </source>
</evidence>
<dbReference type="Pfam" id="PF06094">
    <property type="entry name" value="GGACT"/>
    <property type="match status" value="1"/>
</dbReference>
<dbReference type="PANTHER" id="PTHR31544:SF2">
    <property type="entry name" value="AIG2-LIKE PROTEIN D"/>
    <property type="match status" value="1"/>
</dbReference>
<evidence type="ECO:0000256" key="2">
    <source>
        <dbReference type="ARBA" id="ARBA00030602"/>
    </source>
</evidence>
<dbReference type="CDD" id="cd06661">
    <property type="entry name" value="GGCT_like"/>
    <property type="match status" value="1"/>
</dbReference>
<dbReference type="EMBL" id="CAFABE010000013">
    <property type="protein sequence ID" value="CAB4821880.1"/>
    <property type="molecule type" value="Genomic_DNA"/>
</dbReference>
<dbReference type="InterPro" id="IPR036568">
    <property type="entry name" value="GGCT-like_sf"/>
</dbReference>
<dbReference type="InterPro" id="IPR009288">
    <property type="entry name" value="AIG2-like_dom"/>
</dbReference>
<evidence type="ECO:0000313" key="4">
    <source>
        <dbReference type="EMBL" id="CAB4821880.1"/>
    </source>
</evidence>
<protein>
    <recommendedName>
        <fullName evidence="2">Putative gamma-glutamylcyclotransferase</fullName>
    </recommendedName>
</protein>
<dbReference type="GO" id="GO:0016740">
    <property type="term" value="F:transferase activity"/>
    <property type="evidence" value="ECO:0007669"/>
    <property type="project" value="UniProtKB-KW"/>
</dbReference>
<sequence length="141" mass="15947">MESPGLNRADNYRLFVYGTLQFPGIIHSLLGRVPIMTPSWVIDFEVRELRGESYPGMIPVSGGLAHGSLLTLETKGEWEVLNDYEDDFYEPIVVEAFRSPGISEQALSFRVPLSMVTGRSWQKEEFERNHLASFLGDPPEN</sequence>
<dbReference type="InterPro" id="IPR045038">
    <property type="entry name" value="AIG2-like"/>
</dbReference>
<dbReference type="SUPFAM" id="SSF110857">
    <property type="entry name" value="Gamma-glutamyl cyclotransferase-like"/>
    <property type="match status" value="1"/>
</dbReference>
<organism evidence="4">
    <name type="scientific">freshwater metagenome</name>
    <dbReference type="NCBI Taxonomy" id="449393"/>
    <lineage>
        <taxon>unclassified sequences</taxon>
        <taxon>metagenomes</taxon>
        <taxon>ecological metagenomes</taxon>
    </lineage>
</organism>
<dbReference type="EMBL" id="CAFBLT010000001">
    <property type="protein sequence ID" value="CAB4862097.1"/>
    <property type="molecule type" value="Genomic_DNA"/>
</dbReference>
<proteinExistence type="predicted"/>
<dbReference type="Gene3D" id="3.10.490.10">
    <property type="entry name" value="Gamma-glutamyl cyclotransferase-like"/>
    <property type="match status" value="1"/>
</dbReference>